<evidence type="ECO:0000256" key="1">
    <source>
        <dbReference type="SAM" id="Phobius"/>
    </source>
</evidence>
<feature type="transmembrane region" description="Helical" evidence="1">
    <location>
        <begin position="64"/>
        <end position="83"/>
    </location>
</feature>
<protein>
    <submittedName>
        <fullName evidence="2">VanZ family protein</fullName>
    </submittedName>
</protein>
<dbReference type="EMBL" id="JAFCJH010000016">
    <property type="protein sequence ID" value="MBR0797181.1"/>
    <property type="molecule type" value="Genomic_DNA"/>
</dbReference>
<feature type="transmembrane region" description="Helical" evidence="1">
    <location>
        <begin position="36"/>
        <end position="57"/>
    </location>
</feature>
<evidence type="ECO:0000313" key="2">
    <source>
        <dbReference type="EMBL" id="MBR0797181.1"/>
    </source>
</evidence>
<evidence type="ECO:0000313" key="3">
    <source>
        <dbReference type="Proteomes" id="UP001315278"/>
    </source>
</evidence>
<name>A0ABS5FK67_9BRAD</name>
<feature type="transmembrane region" description="Helical" evidence="1">
    <location>
        <begin position="98"/>
        <end position="115"/>
    </location>
</feature>
<reference evidence="3" key="1">
    <citation type="journal article" date="2021" name="ISME J.">
        <title>Evolutionary origin and ecological implication of a unique nif island in free-living Bradyrhizobium lineages.</title>
        <authorList>
            <person name="Tao J."/>
        </authorList>
    </citation>
    <scope>NUCLEOTIDE SEQUENCE [LARGE SCALE GENOMIC DNA]</scope>
    <source>
        <strain evidence="3">SZCCT0434</strain>
    </source>
</reference>
<comment type="caution">
    <text evidence="2">The sequence shown here is derived from an EMBL/GenBank/DDBJ whole genome shotgun (WGS) entry which is preliminary data.</text>
</comment>
<keyword evidence="3" id="KW-1185">Reference proteome</keyword>
<dbReference type="Proteomes" id="UP001315278">
    <property type="component" value="Unassembled WGS sequence"/>
</dbReference>
<keyword evidence="1" id="KW-0812">Transmembrane</keyword>
<keyword evidence="1" id="KW-0472">Membrane</keyword>
<keyword evidence="1" id="KW-1133">Transmembrane helix</keyword>
<sequence length="119" mass="12656">MSRRLFTIAALGCLAFIAYATLSSLAERPVLSLHETAAVVFVERFGAFALLGCLVCLSEGGRITRPCAIVLGVAILLEMLQVFRVDRDPGLFDVVEKAAGGITGILIARGILAFAPRHV</sequence>
<proteinExistence type="predicted"/>
<gene>
    <name evidence="2" type="ORF">JQ615_17450</name>
</gene>
<accession>A0ABS5FK67</accession>
<organism evidence="2 3">
    <name type="scientific">Bradyrhizobium jicamae</name>
    <dbReference type="NCBI Taxonomy" id="280332"/>
    <lineage>
        <taxon>Bacteria</taxon>
        <taxon>Pseudomonadati</taxon>
        <taxon>Pseudomonadota</taxon>
        <taxon>Alphaproteobacteria</taxon>
        <taxon>Hyphomicrobiales</taxon>
        <taxon>Nitrobacteraceae</taxon>
        <taxon>Bradyrhizobium</taxon>
    </lineage>
</organism>